<feature type="compositionally biased region" description="Basic and acidic residues" evidence="1">
    <location>
        <begin position="84"/>
        <end position="93"/>
    </location>
</feature>
<accession>G3ALJ5</accession>
<dbReference type="RefSeq" id="XP_007374753.1">
    <property type="nucleotide sequence ID" value="XM_007374691.1"/>
</dbReference>
<dbReference type="HOGENOM" id="CLU_1850016_0_0_1"/>
<dbReference type="InParanoid" id="G3ALJ5"/>
<evidence type="ECO:0000313" key="3">
    <source>
        <dbReference type="Proteomes" id="UP000000709"/>
    </source>
</evidence>
<dbReference type="EMBL" id="GL996501">
    <property type="protein sequence ID" value="EGW33238.1"/>
    <property type="molecule type" value="Genomic_DNA"/>
</dbReference>
<dbReference type="Proteomes" id="UP000000709">
    <property type="component" value="Unassembled WGS sequence"/>
</dbReference>
<sequence>MADIGHPSQTIKPESHQTPTIVTAPALVTMIETLNPSVHTKFTSQQQHFSNNAVPPEHANSESAPDNGNHPEPQQQQQQQHLNHRLDKQREDNQIPVTSSSSLSLSNPSPTKPNASSQESIEHNKLESSSELSFTKKDI</sequence>
<feature type="non-terminal residue" evidence="2">
    <location>
        <position position="139"/>
    </location>
</feature>
<proteinExistence type="predicted"/>
<feature type="region of interest" description="Disordered" evidence="1">
    <location>
        <begin position="38"/>
        <end position="139"/>
    </location>
</feature>
<evidence type="ECO:0000313" key="2">
    <source>
        <dbReference type="EMBL" id="EGW33238.1"/>
    </source>
</evidence>
<feature type="compositionally biased region" description="Basic and acidic residues" evidence="1">
    <location>
        <begin position="120"/>
        <end position="139"/>
    </location>
</feature>
<protein>
    <submittedName>
        <fullName evidence="2">Uncharacterized protein</fullName>
    </submittedName>
</protein>
<keyword evidence="3" id="KW-1185">Reference proteome</keyword>
<gene>
    <name evidence="2" type="ORF">SPAPADRAFT_60572</name>
</gene>
<feature type="compositionally biased region" description="Low complexity" evidence="1">
    <location>
        <begin position="99"/>
        <end position="109"/>
    </location>
</feature>
<feature type="compositionally biased region" description="Polar residues" evidence="1">
    <location>
        <begin position="7"/>
        <end position="20"/>
    </location>
</feature>
<organism evidence="3">
    <name type="scientific">Spathaspora passalidarum (strain NRRL Y-27907 / 11-Y1)</name>
    <dbReference type="NCBI Taxonomy" id="619300"/>
    <lineage>
        <taxon>Eukaryota</taxon>
        <taxon>Fungi</taxon>
        <taxon>Dikarya</taxon>
        <taxon>Ascomycota</taxon>
        <taxon>Saccharomycotina</taxon>
        <taxon>Pichiomycetes</taxon>
        <taxon>Debaryomycetaceae</taxon>
        <taxon>Spathaspora</taxon>
    </lineage>
</organism>
<dbReference type="GeneID" id="18873474"/>
<reference evidence="2 3" key="1">
    <citation type="journal article" date="2011" name="Proc. Natl. Acad. Sci. U.S.A.">
        <title>Comparative genomics of xylose-fermenting fungi for enhanced biofuel production.</title>
        <authorList>
            <person name="Wohlbach D.J."/>
            <person name="Kuo A."/>
            <person name="Sato T.K."/>
            <person name="Potts K.M."/>
            <person name="Salamov A.A."/>
            <person name="LaButti K.M."/>
            <person name="Sun H."/>
            <person name="Clum A."/>
            <person name="Pangilinan J.L."/>
            <person name="Lindquist E.A."/>
            <person name="Lucas S."/>
            <person name="Lapidus A."/>
            <person name="Jin M."/>
            <person name="Gunawan C."/>
            <person name="Balan V."/>
            <person name="Dale B.E."/>
            <person name="Jeffries T.W."/>
            <person name="Zinkel R."/>
            <person name="Barry K.W."/>
            <person name="Grigoriev I.V."/>
            <person name="Gasch A.P."/>
        </authorList>
    </citation>
    <scope>NUCLEOTIDE SEQUENCE [LARGE SCALE GENOMIC DNA]</scope>
    <source>
        <strain evidence="3">NRRL Y-27907 / 11-Y1</strain>
    </source>
</reference>
<dbReference type="AlphaFoldDB" id="G3ALJ5"/>
<feature type="region of interest" description="Disordered" evidence="1">
    <location>
        <begin position="1"/>
        <end position="20"/>
    </location>
</feature>
<feature type="compositionally biased region" description="Polar residues" evidence="1">
    <location>
        <begin position="38"/>
        <end position="53"/>
    </location>
</feature>
<name>G3ALJ5_SPAPN</name>
<dbReference type="KEGG" id="spaa:SPAPADRAFT_60572"/>
<evidence type="ECO:0000256" key="1">
    <source>
        <dbReference type="SAM" id="MobiDB-lite"/>
    </source>
</evidence>